<dbReference type="EMBL" id="SNYK01000016">
    <property type="protein sequence ID" value="TDQ35344.1"/>
    <property type="molecule type" value="Genomic_DNA"/>
</dbReference>
<dbReference type="Gene3D" id="1.25.40.20">
    <property type="entry name" value="Ankyrin repeat-containing domain"/>
    <property type="match status" value="1"/>
</dbReference>
<dbReference type="OrthoDB" id="5624396at2"/>
<accession>A0A4R6TUL0</accession>
<dbReference type="Gene3D" id="2.102.10.10">
    <property type="entry name" value="Rieske [2Fe-2S] iron-sulphur domain"/>
    <property type="match status" value="1"/>
</dbReference>
<gene>
    <name evidence="2" type="ORF">DFQ45_11634</name>
</gene>
<name>A0A4R6TUL0_9GAMM</name>
<organism evidence="2 3">
    <name type="scientific">Thiopseudomonas denitrificans</name>
    <dbReference type="NCBI Taxonomy" id="1501432"/>
    <lineage>
        <taxon>Bacteria</taxon>
        <taxon>Pseudomonadati</taxon>
        <taxon>Pseudomonadota</taxon>
        <taxon>Gammaproteobacteria</taxon>
        <taxon>Pseudomonadales</taxon>
        <taxon>Pseudomonadaceae</taxon>
        <taxon>Thiopseudomonas</taxon>
    </lineage>
</organism>
<evidence type="ECO:0000313" key="2">
    <source>
        <dbReference type="EMBL" id="TDQ35344.1"/>
    </source>
</evidence>
<evidence type="ECO:0000313" key="3">
    <source>
        <dbReference type="Proteomes" id="UP000294575"/>
    </source>
</evidence>
<dbReference type="GO" id="GO:0051537">
    <property type="term" value="F:2 iron, 2 sulfur cluster binding"/>
    <property type="evidence" value="ECO:0007669"/>
    <property type="project" value="InterPro"/>
</dbReference>
<sequence>MRSATFFVGCLAFITTLSGLSRAAVAEGFPESYVESSMAEVMRGLTVDVGALAEGEMIRVQFAGRPVYIYRRTEADLASLQRGSAGGAEDPGQEVLRTVRKEYSSASAKAWARLLLAAEPISTRPLRTLDSRFFVGAGWAPMSGCALILAQSKKKTDTAAGFYDPCTTSAYDTAGRLLQVKGAPDHDALNISIPPYEVVGDKIVLGYADDFPELPFSREELYSAGSVTERLIDAARYNDIDEVRKAIGQGADVNYFAPGKGSPIGAAIIGGSTPLVELLIQHGARPQWNSEAIARSLGRNDVLELLQKLK</sequence>
<feature type="signal peptide" evidence="1">
    <location>
        <begin position="1"/>
        <end position="23"/>
    </location>
</feature>
<dbReference type="Proteomes" id="UP000294575">
    <property type="component" value="Unassembled WGS sequence"/>
</dbReference>
<dbReference type="AlphaFoldDB" id="A0A4R6TUL0"/>
<dbReference type="InterPro" id="IPR036770">
    <property type="entry name" value="Ankyrin_rpt-contain_sf"/>
</dbReference>
<dbReference type="SUPFAM" id="SSF50022">
    <property type="entry name" value="ISP domain"/>
    <property type="match status" value="1"/>
</dbReference>
<protein>
    <submittedName>
        <fullName evidence="2">Rieske Fe-S protein</fullName>
    </submittedName>
</protein>
<comment type="caution">
    <text evidence="2">The sequence shown here is derived from an EMBL/GenBank/DDBJ whole genome shotgun (WGS) entry which is preliminary data.</text>
</comment>
<feature type="chain" id="PRO_5021018212" evidence="1">
    <location>
        <begin position="24"/>
        <end position="310"/>
    </location>
</feature>
<dbReference type="InterPro" id="IPR036922">
    <property type="entry name" value="Rieske_2Fe-2S_sf"/>
</dbReference>
<keyword evidence="1" id="KW-0732">Signal</keyword>
<evidence type="ECO:0000256" key="1">
    <source>
        <dbReference type="SAM" id="SignalP"/>
    </source>
</evidence>
<dbReference type="SUPFAM" id="SSF48403">
    <property type="entry name" value="Ankyrin repeat"/>
    <property type="match status" value="1"/>
</dbReference>
<keyword evidence="3" id="KW-1185">Reference proteome</keyword>
<dbReference type="RefSeq" id="WP_133539761.1">
    <property type="nucleotide sequence ID" value="NZ_LNJZ01000002.1"/>
</dbReference>
<reference evidence="2 3" key="1">
    <citation type="submission" date="2019-03" db="EMBL/GenBank/DDBJ databases">
        <title>Genomic Encyclopedia of Type Strains, Phase IV (KMG-IV): sequencing the most valuable type-strain genomes for metagenomic binning, comparative biology and taxonomic classification.</title>
        <authorList>
            <person name="Goeker M."/>
        </authorList>
    </citation>
    <scope>NUCLEOTIDE SEQUENCE [LARGE SCALE GENOMIC DNA]</scope>
    <source>
        <strain evidence="2 3">DSM 28679</strain>
    </source>
</reference>
<proteinExistence type="predicted"/>